<dbReference type="STRING" id="310781.SAMN05216259_10445"/>
<evidence type="ECO:0000313" key="3">
    <source>
        <dbReference type="EMBL" id="SDN40516.1"/>
    </source>
</evidence>
<keyword evidence="3" id="KW-0808">Transferase</keyword>
<gene>
    <name evidence="3" type="ORF">SAMN05216259_10445</name>
</gene>
<sequence>MATTSLPRASNRSAVLAALLSGAQMDRQKLIADTGLSRATVFRIVDDLMDDELVHEGGRLVREGRGRQSTAVGFNARSALVCGIDLGGTNCRVVVADALGRALIRSRGATPRDATAGELAGWVADRIAGLVAAHGGGTPLRAVSIGVPGVVSGDGRTVLASHNLGQIRGTAFVEALSGAVGVPLTVGNDSNVALLGELQYGSLPDRETAVLLAMGTGLGAAVSMDGRVLVGEQGLLGEFGRLPLPGRHERLRDLLSGADLVALARGRGAEVTRAQELFAEPAKHAALLAEVREALTHLVSIVALAYEPRTVVLTGGFSASFDARTLNAIGDEVADAVGVRSVVRHSGLGDSAGLLGAMASSLGRLYDELGISAEHAATIDVDRLTVVERLAACPTADTDPAGPPSRTTDAPAPPAHRTGPDDGEDPEDSERREG</sequence>
<dbReference type="PANTHER" id="PTHR18964:SF149">
    <property type="entry name" value="BIFUNCTIONAL UDP-N-ACETYLGLUCOSAMINE 2-EPIMERASE_N-ACETYLMANNOSAMINE KINASE"/>
    <property type="match status" value="1"/>
</dbReference>
<dbReference type="InterPro" id="IPR049874">
    <property type="entry name" value="ROK_cs"/>
</dbReference>
<dbReference type="InterPro" id="IPR036390">
    <property type="entry name" value="WH_DNA-bd_sf"/>
</dbReference>
<dbReference type="SUPFAM" id="SSF46785">
    <property type="entry name" value="Winged helix' DNA-binding domain"/>
    <property type="match status" value="1"/>
</dbReference>
<dbReference type="CDD" id="cd23763">
    <property type="entry name" value="ASKHA_ATPase_ROK"/>
    <property type="match status" value="1"/>
</dbReference>
<dbReference type="EMBL" id="FNIE01000004">
    <property type="protein sequence ID" value="SDN40516.1"/>
    <property type="molecule type" value="Genomic_DNA"/>
</dbReference>
<dbReference type="Gene3D" id="1.10.10.10">
    <property type="entry name" value="Winged helix-like DNA-binding domain superfamily/Winged helix DNA-binding domain"/>
    <property type="match status" value="1"/>
</dbReference>
<dbReference type="Gene3D" id="3.30.420.40">
    <property type="match status" value="2"/>
</dbReference>
<dbReference type="Pfam" id="PF00480">
    <property type="entry name" value="ROK"/>
    <property type="match status" value="1"/>
</dbReference>
<protein>
    <submittedName>
        <fullName evidence="3">Sugar kinase of the NBD/HSP70 family, may contain an N-terminal HTH domain</fullName>
    </submittedName>
</protein>
<dbReference type="InterPro" id="IPR000600">
    <property type="entry name" value="ROK"/>
</dbReference>
<dbReference type="RefSeq" id="WP_176930204.1">
    <property type="nucleotide sequence ID" value="NZ_FNIE01000004.1"/>
</dbReference>
<keyword evidence="3" id="KW-0418">Kinase</keyword>
<feature type="region of interest" description="Disordered" evidence="2">
    <location>
        <begin position="394"/>
        <end position="434"/>
    </location>
</feature>
<dbReference type="PANTHER" id="PTHR18964">
    <property type="entry name" value="ROK (REPRESSOR, ORF, KINASE) FAMILY"/>
    <property type="match status" value="1"/>
</dbReference>
<dbReference type="GO" id="GO:0016301">
    <property type="term" value="F:kinase activity"/>
    <property type="evidence" value="ECO:0007669"/>
    <property type="project" value="UniProtKB-KW"/>
</dbReference>
<proteinExistence type="inferred from homology"/>
<dbReference type="AlphaFoldDB" id="A0A1H0B4F6"/>
<name>A0A1H0B4F6_9ACTN</name>
<dbReference type="InterPro" id="IPR036388">
    <property type="entry name" value="WH-like_DNA-bd_sf"/>
</dbReference>
<evidence type="ECO:0000313" key="4">
    <source>
        <dbReference type="Proteomes" id="UP000199341"/>
    </source>
</evidence>
<accession>A0A1H0B4F6</accession>
<reference evidence="3 4" key="1">
    <citation type="submission" date="2016-10" db="EMBL/GenBank/DDBJ databases">
        <authorList>
            <person name="de Groot N.N."/>
        </authorList>
    </citation>
    <scope>NUCLEOTIDE SEQUENCE [LARGE SCALE GENOMIC DNA]</scope>
    <source>
        <strain evidence="3 4">CGMCC 4.2022</strain>
    </source>
</reference>
<dbReference type="PROSITE" id="PS01125">
    <property type="entry name" value="ROK"/>
    <property type="match status" value="1"/>
</dbReference>
<dbReference type="Proteomes" id="UP000199341">
    <property type="component" value="Unassembled WGS sequence"/>
</dbReference>
<organism evidence="3 4">
    <name type="scientific">Actinacidiphila guanduensis</name>
    <dbReference type="NCBI Taxonomy" id="310781"/>
    <lineage>
        <taxon>Bacteria</taxon>
        <taxon>Bacillati</taxon>
        <taxon>Actinomycetota</taxon>
        <taxon>Actinomycetes</taxon>
        <taxon>Kitasatosporales</taxon>
        <taxon>Streptomycetaceae</taxon>
        <taxon>Actinacidiphila</taxon>
    </lineage>
</organism>
<evidence type="ECO:0000256" key="2">
    <source>
        <dbReference type="SAM" id="MobiDB-lite"/>
    </source>
</evidence>
<dbReference type="InterPro" id="IPR043129">
    <property type="entry name" value="ATPase_NBD"/>
</dbReference>
<comment type="similarity">
    <text evidence="1">Belongs to the ROK (NagC/XylR) family.</text>
</comment>
<evidence type="ECO:0000256" key="1">
    <source>
        <dbReference type="ARBA" id="ARBA00006479"/>
    </source>
</evidence>
<keyword evidence="4" id="KW-1185">Reference proteome</keyword>
<dbReference type="SUPFAM" id="SSF53067">
    <property type="entry name" value="Actin-like ATPase domain"/>
    <property type="match status" value="1"/>
</dbReference>